<dbReference type="AlphaFoldDB" id="A0AAV4NEW6"/>
<dbReference type="EMBL" id="BPLQ01001551">
    <property type="protein sequence ID" value="GIX82845.1"/>
    <property type="molecule type" value="Genomic_DNA"/>
</dbReference>
<sequence>MDVMGIKIGPQAEQLARKRDESIQPIVRAPVTSKCPEQLGKKLNPEKQKNMSEQKGYCMVLVLQINIWCKAEEAMRGSLTDENRH</sequence>
<protein>
    <submittedName>
        <fullName evidence="1">Uncharacterized protein</fullName>
    </submittedName>
</protein>
<dbReference type="Proteomes" id="UP001054837">
    <property type="component" value="Unassembled WGS sequence"/>
</dbReference>
<accession>A0AAV4NEW6</accession>
<organism evidence="1 2">
    <name type="scientific">Caerostris darwini</name>
    <dbReference type="NCBI Taxonomy" id="1538125"/>
    <lineage>
        <taxon>Eukaryota</taxon>
        <taxon>Metazoa</taxon>
        <taxon>Ecdysozoa</taxon>
        <taxon>Arthropoda</taxon>
        <taxon>Chelicerata</taxon>
        <taxon>Arachnida</taxon>
        <taxon>Araneae</taxon>
        <taxon>Araneomorphae</taxon>
        <taxon>Entelegynae</taxon>
        <taxon>Araneoidea</taxon>
        <taxon>Araneidae</taxon>
        <taxon>Caerostris</taxon>
    </lineage>
</organism>
<evidence type="ECO:0000313" key="1">
    <source>
        <dbReference type="EMBL" id="GIX82845.1"/>
    </source>
</evidence>
<gene>
    <name evidence="1" type="ORF">CDAR_450341</name>
</gene>
<evidence type="ECO:0000313" key="2">
    <source>
        <dbReference type="Proteomes" id="UP001054837"/>
    </source>
</evidence>
<name>A0AAV4NEW6_9ARAC</name>
<comment type="caution">
    <text evidence="1">The sequence shown here is derived from an EMBL/GenBank/DDBJ whole genome shotgun (WGS) entry which is preliminary data.</text>
</comment>
<proteinExistence type="predicted"/>
<reference evidence="1 2" key="1">
    <citation type="submission" date="2021-06" db="EMBL/GenBank/DDBJ databases">
        <title>Caerostris darwini draft genome.</title>
        <authorList>
            <person name="Kono N."/>
            <person name="Arakawa K."/>
        </authorList>
    </citation>
    <scope>NUCLEOTIDE SEQUENCE [LARGE SCALE GENOMIC DNA]</scope>
</reference>
<keyword evidence="2" id="KW-1185">Reference proteome</keyword>